<reference evidence="4 5" key="1">
    <citation type="submission" date="2018-11" db="EMBL/GenBank/DDBJ databases">
        <title>Genome sequence of strain 7197.</title>
        <authorList>
            <person name="Gao J."/>
            <person name="Sun J."/>
        </authorList>
    </citation>
    <scope>NUCLEOTIDE SEQUENCE [LARGE SCALE GENOMIC DNA]</scope>
    <source>
        <strain evidence="4 5">7197</strain>
    </source>
</reference>
<dbReference type="RefSeq" id="WP_124693983.1">
    <property type="nucleotide sequence ID" value="NZ_JBHUFE010000016.1"/>
</dbReference>
<dbReference type="InterPro" id="IPR039424">
    <property type="entry name" value="SBP_5"/>
</dbReference>
<evidence type="ECO:0008006" key="6">
    <source>
        <dbReference type="Google" id="ProtNLM"/>
    </source>
</evidence>
<dbReference type="InterPro" id="IPR025370">
    <property type="entry name" value="SgrR_HTH_N"/>
</dbReference>
<gene>
    <name evidence="4" type="ORF">EH198_02585</name>
</gene>
<name>A0A3N9PDJ5_9BACL</name>
<dbReference type="EMBL" id="RQPI01000001">
    <property type="protein sequence ID" value="RQW13337.1"/>
    <property type="molecule type" value="Genomic_DNA"/>
</dbReference>
<accession>A0A3N9PDJ5</accession>
<dbReference type="OrthoDB" id="5894719at2"/>
<dbReference type="PANTHER" id="PTHR30290">
    <property type="entry name" value="PERIPLASMIC BINDING COMPONENT OF ABC TRANSPORTER"/>
    <property type="match status" value="1"/>
</dbReference>
<evidence type="ECO:0000313" key="5">
    <source>
        <dbReference type="Proteomes" id="UP000282529"/>
    </source>
</evidence>
<dbReference type="GO" id="GO:0015833">
    <property type="term" value="P:peptide transport"/>
    <property type="evidence" value="ECO:0007669"/>
    <property type="project" value="TreeGrafter"/>
</dbReference>
<feature type="domain" description="Solute-binding protein family 5" evidence="2">
    <location>
        <begin position="178"/>
        <end position="472"/>
    </location>
</feature>
<comment type="caution">
    <text evidence="4">The sequence shown here is derived from an EMBL/GenBank/DDBJ whole genome shotgun (WGS) entry which is preliminary data.</text>
</comment>
<dbReference type="Gene3D" id="3.10.105.10">
    <property type="entry name" value="Dipeptide-binding Protein, Domain 3"/>
    <property type="match status" value="1"/>
</dbReference>
<dbReference type="PANTHER" id="PTHR30290:SF72">
    <property type="entry name" value="HTH-TYPE TRANSCRIPTIONAL REGULATOR SGRR"/>
    <property type="match status" value="1"/>
</dbReference>
<dbReference type="Proteomes" id="UP000282529">
    <property type="component" value="Unassembled WGS sequence"/>
</dbReference>
<sequence length="597" mass="68949">MELSDTHFIRLAAALQSSGRPEEPVRVTIEQLSGLLCCTPRNVKFILRRLEEKALISWKPGRGRGHASSLAFLRSTEDILEETFQELLAQGKIKEAIELISAPEVSNLLRERLWTELNRQMGFHSEPETPSGQDVLRMMRNRNLERLDPAFVFTAFEAYIIGQVCDTLVSYDAASGKFLPGLAHTWEHSRDYTRWTFYLRKGVRFHHGKMMAADDVKYTFERLFQVESHSLWQYRDITEVKTEGEYAISFCLSRPNLFFLHLIGSLYMSVLPSDIVFSGIPVGTGPFRVANLNEDVLTLTAFDSYYGIRPLLDKVEIWFLPDKTGSDRHYELTGGDTDEIMPWNQYNSSIDYPALGCRYIVFNLRREGVQHRKEIREALRIAYDRVALIRELGGSRYTPADSLLPWISKERLVKEGQLEEAEELLRKAGYAGEPIQLAYPPKKEESEEAEWLQKRCRAVGLNLVLHPLQPGRYAEEFLQNADLLIGEEVLEDDWEWGMMNFYKNRRNYLHFLFNPPENELLDRETDNIFQLSKPERVSCLLQAEQLARDNFWILHGCHLNKRAKLSQSLLGLHTGSFGFLDISKLWVKSGEEKDLQA</sequence>
<dbReference type="GO" id="GO:1904680">
    <property type="term" value="F:peptide transmembrane transporter activity"/>
    <property type="evidence" value="ECO:0007669"/>
    <property type="project" value="TreeGrafter"/>
</dbReference>
<organism evidence="4 5">
    <name type="scientific">Paenibacillus rhizophilus</name>
    <dbReference type="NCBI Taxonomy" id="1850366"/>
    <lineage>
        <taxon>Bacteria</taxon>
        <taxon>Bacillati</taxon>
        <taxon>Bacillota</taxon>
        <taxon>Bacilli</taxon>
        <taxon>Bacillales</taxon>
        <taxon>Paenibacillaceae</taxon>
        <taxon>Paenibacillus</taxon>
    </lineage>
</organism>
<dbReference type="Gene3D" id="3.40.190.10">
    <property type="entry name" value="Periplasmic binding protein-like II"/>
    <property type="match status" value="1"/>
</dbReference>
<proteinExistence type="predicted"/>
<dbReference type="SUPFAM" id="SSF53850">
    <property type="entry name" value="Periplasmic binding protein-like II"/>
    <property type="match status" value="1"/>
</dbReference>
<keyword evidence="1" id="KW-0238">DNA-binding</keyword>
<feature type="domain" description="Transcriptional regulator SgrR N-terminal HTH" evidence="3">
    <location>
        <begin position="7"/>
        <end position="116"/>
    </location>
</feature>
<evidence type="ECO:0000313" key="4">
    <source>
        <dbReference type="EMBL" id="RQW13337.1"/>
    </source>
</evidence>
<dbReference type="Pfam" id="PF12793">
    <property type="entry name" value="SgrR_N"/>
    <property type="match status" value="1"/>
</dbReference>
<evidence type="ECO:0000259" key="2">
    <source>
        <dbReference type="Pfam" id="PF00496"/>
    </source>
</evidence>
<protein>
    <recommendedName>
        <fullName evidence="6">SgrR family transcriptional regulator</fullName>
    </recommendedName>
</protein>
<evidence type="ECO:0000259" key="3">
    <source>
        <dbReference type="Pfam" id="PF12793"/>
    </source>
</evidence>
<dbReference type="AlphaFoldDB" id="A0A3N9PDJ5"/>
<dbReference type="GO" id="GO:0003677">
    <property type="term" value="F:DNA binding"/>
    <property type="evidence" value="ECO:0007669"/>
    <property type="project" value="UniProtKB-KW"/>
</dbReference>
<keyword evidence="5" id="KW-1185">Reference proteome</keyword>
<dbReference type="Pfam" id="PF00496">
    <property type="entry name" value="SBP_bac_5"/>
    <property type="match status" value="1"/>
</dbReference>
<evidence type="ECO:0000256" key="1">
    <source>
        <dbReference type="ARBA" id="ARBA00023125"/>
    </source>
</evidence>
<dbReference type="InterPro" id="IPR000914">
    <property type="entry name" value="SBP_5_dom"/>
</dbReference>